<dbReference type="Gene3D" id="1.20.910.10">
    <property type="entry name" value="Heme oxygenase-like"/>
    <property type="match status" value="1"/>
</dbReference>
<proteinExistence type="predicted"/>
<protein>
    <submittedName>
        <fullName evidence="4">Heme oxygenase</fullName>
        <ecNumber evidence="4">1.14.99.3</ecNumber>
    </submittedName>
</protein>
<dbReference type="CDD" id="cd19165">
    <property type="entry name" value="HemeO"/>
    <property type="match status" value="1"/>
</dbReference>
<gene>
    <name evidence="4" type="primary">hmuO_1</name>
    <name evidence="4" type="ORF">NCTC10918_02356</name>
</gene>
<name>A0A3S5F7Q7_9MICC</name>
<dbReference type="EMBL" id="LR134521">
    <property type="protein sequence ID" value="VEJ31060.1"/>
    <property type="molecule type" value="Genomic_DNA"/>
</dbReference>
<dbReference type="PANTHER" id="PTHR10720">
    <property type="entry name" value="HEME OXYGENASE"/>
    <property type="match status" value="1"/>
</dbReference>
<dbReference type="STRING" id="762948.HMPREF0733_11210"/>
<reference evidence="4 5" key="1">
    <citation type="submission" date="2018-12" db="EMBL/GenBank/DDBJ databases">
        <authorList>
            <consortium name="Pathogen Informatics"/>
        </authorList>
    </citation>
    <scope>NUCLEOTIDE SEQUENCE [LARGE SCALE GENOMIC DNA]</scope>
    <source>
        <strain evidence="4 5">NCTC10918</strain>
    </source>
</reference>
<accession>A0A3S5F7Q7</accession>
<dbReference type="Proteomes" id="UP000270988">
    <property type="component" value="Chromosome"/>
</dbReference>
<keyword evidence="3" id="KW-0408">Iron</keyword>
<keyword evidence="2" id="KW-0479">Metal-binding</keyword>
<evidence type="ECO:0000313" key="4">
    <source>
        <dbReference type="EMBL" id="VEJ31060.1"/>
    </source>
</evidence>
<dbReference type="PRINTS" id="PR00088">
    <property type="entry name" value="HAEMOXYGNASE"/>
</dbReference>
<dbReference type="InterPro" id="IPR002051">
    <property type="entry name" value="Haem_Oase"/>
</dbReference>
<dbReference type="GO" id="GO:0042167">
    <property type="term" value="P:heme catabolic process"/>
    <property type="evidence" value="ECO:0007669"/>
    <property type="project" value="TreeGrafter"/>
</dbReference>
<dbReference type="GO" id="GO:0020037">
    <property type="term" value="F:heme binding"/>
    <property type="evidence" value="ECO:0007669"/>
    <property type="project" value="TreeGrafter"/>
</dbReference>
<evidence type="ECO:0000256" key="1">
    <source>
        <dbReference type="ARBA" id="ARBA00022617"/>
    </source>
</evidence>
<evidence type="ECO:0000256" key="2">
    <source>
        <dbReference type="ARBA" id="ARBA00022723"/>
    </source>
</evidence>
<dbReference type="EC" id="1.14.99.3" evidence="4"/>
<evidence type="ECO:0000256" key="3">
    <source>
        <dbReference type="ARBA" id="ARBA00023004"/>
    </source>
</evidence>
<dbReference type="GO" id="GO:0046872">
    <property type="term" value="F:metal ion binding"/>
    <property type="evidence" value="ECO:0007669"/>
    <property type="project" value="UniProtKB-KW"/>
</dbReference>
<dbReference type="AlphaFoldDB" id="A0A3S5F7Q7"/>
<keyword evidence="4" id="KW-0560">Oxidoreductase</keyword>
<dbReference type="GO" id="GO:0006979">
    <property type="term" value="P:response to oxidative stress"/>
    <property type="evidence" value="ECO:0007669"/>
    <property type="project" value="TreeGrafter"/>
</dbReference>
<dbReference type="PANTHER" id="PTHR10720:SF0">
    <property type="entry name" value="HEME OXYGENASE"/>
    <property type="match status" value="1"/>
</dbReference>
<sequence length="164" mass="18575">MTAIITPETTSPDAAEQRFSARLKASTKCVHDNAEHSTFMEGLMGGKLDTSAYLRLINQYTYIYEALEEISRNLRVSGNSLTDPFTLEGLDRAAAIHHDIRALGQTEIDAPLPATIEYVARIKATAQAPERFLAHHYLRYLGTSRAGRRWRLWWRAITVLRGMR</sequence>
<dbReference type="SUPFAM" id="SSF48613">
    <property type="entry name" value="Heme oxygenase-like"/>
    <property type="match status" value="1"/>
</dbReference>
<dbReference type="Pfam" id="PF01126">
    <property type="entry name" value="Heme_oxygenase"/>
    <property type="match status" value="1"/>
</dbReference>
<evidence type="ECO:0000313" key="5">
    <source>
        <dbReference type="Proteomes" id="UP000270988"/>
    </source>
</evidence>
<dbReference type="GO" id="GO:0004392">
    <property type="term" value="F:heme oxygenase (decyclizing) activity"/>
    <property type="evidence" value="ECO:0007669"/>
    <property type="project" value="InterPro"/>
</dbReference>
<organism evidence="4 5">
    <name type="scientific">Rothia dentocariosa</name>
    <dbReference type="NCBI Taxonomy" id="2047"/>
    <lineage>
        <taxon>Bacteria</taxon>
        <taxon>Bacillati</taxon>
        <taxon>Actinomycetota</taxon>
        <taxon>Actinomycetes</taxon>
        <taxon>Micrococcales</taxon>
        <taxon>Micrococcaceae</taxon>
        <taxon>Rothia</taxon>
    </lineage>
</organism>
<keyword evidence="1" id="KW-0349">Heme</keyword>
<dbReference type="GO" id="GO:0006788">
    <property type="term" value="P:heme oxidation"/>
    <property type="evidence" value="ECO:0007669"/>
    <property type="project" value="InterPro"/>
</dbReference>
<dbReference type="InterPro" id="IPR016053">
    <property type="entry name" value="Haem_Oase-like"/>
</dbReference>
<dbReference type="InterPro" id="IPR016084">
    <property type="entry name" value="Haem_Oase-like_multi-hlx"/>
</dbReference>